<name>A0A0A9BZ42_ARUDO</name>
<sequence length="44" mass="5059">MTYKPINCDNDHVSFQTDGRLDALIDAKCPRAAYWKDKIDSEVN</sequence>
<proteinExistence type="predicted"/>
<reference evidence="1" key="1">
    <citation type="submission" date="2014-09" db="EMBL/GenBank/DDBJ databases">
        <authorList>
            <person name="Magalhaes I.L.F."/>
            <person name="Oliveira U."/>
            <person name="Santos F.R."/>
            <person name="Vidigal T.H.D.A."/>
            <person name="Brescovit A.D."/>
            <person name="Santos A.J."/>
        </authorList>
    </citation>
    <scope>NUCLEOTIDE SEQUENCE</scope>
    <source>
        <tissue evidence="1">Shoot tissue taken approximately 20 cm above the soil surface</tissue>
    </source>
</reference>
<dbReference type="EMBL" id="GBRH01231465">
    <property type="protein sequence ID" value="JAD66430.1"/>
    <property type="molecule type" value="Transcribed_RNA"/>
</dbReference>
<reference evidence="1" key="2">
    <citation type="journal article" date="2015" name="Data Brief">
        <title>Shoot transcriptome of the giant reed, Arundo donax.</title>
        <authorList>
            <person name="Barrero R.A."/>
            <person name="Guerrero F.D."/>
            <person name="Moolhuijzen P."/>
            <person name="Goolsby J.A."/>
            <person name="Tidwell J."/>
            <person name="Bellgard S.E."/>
            <person name="Bellgard M.I."/>
        </authorList>
    </citation>
    <scope>NUCLEOTIDE SEQUENCE</scope>
    <source>
        <tissue evidence="1">Shoot tissue taken approximately 20 cm above the soil surface</tissue>
    </source>
</reference>
<organism evidence="1">
    <name type="scientific">Arundo donax</name>
    <name type="common">Giant reed</name>
    <name type="synonym">Donax arundinaceus</name>
    <dbReference type="NCBI Taxonomy" id="35708"/>
    <lineage>
        <taxon>Eukaryota</taxon>
        <taxon>Viridiplantae</taxon>
        <taxon>Streptophyta</taxon>
        <taxon>Embryophyta</taxon>
        <taxon>Tracheophyta</taxon>
        <taxon>Spermatophyta</taxon>
        <taxon>Magnoliopsida</taxon>
        <taxon>Liliopsida</taxon>
        <taxon>Poales</taxon>
        <taxon>Poaceae</taxon>
        <taxon>PACMAD clade</taxon>
        <taxon>Arundinoideae</taxon>
        <taxon>Arundineae</taxon>
        <taxon>Arundo</taxon>
    </lineage>
</organism>
<dbReference type="AlphaFoldDB" id="A0A0A9BZ42"/>
<protein>
    <submittedName>
        <fullName evidence="1">Uncharacterized protein</fullName>
    </submittedName>
</protein>
<accession>A0A0A9BZ42</accession>
<evidence type="ECO:0000313" key="1">
    <source>
        <dbReference type="EMBL" id="JAD66430.1"/>
    </source>
</evidence>